<dbReference type="RefSeq" id="WP_066849033.1">
    <property type="nucleotide sequence ID" value="NZ_CP019602.1"/>
</dbReference>
<keyword evidence="4" id="KW-1185">Reference proteome</keyword>
<organism evidence="3 4">
    <name type="scientific">Croceicoccus marinus</name>
    <dbReference type="NCBI Taxonomy" id="450378"/>
    <lineage>
        <taxon>Bacteria</taxon>
        <taxon>Pseudomonadati</taxon>
        <taxon>Pseudomonadota</taxon>
        <taxon>Alphaproteobacteria</taxon>
        <taxon>Sphingomonadales</taxon>
        <taxon>Erythrobacteraceae</taxon>
        <taxon>Croceicoccus</taxon>
    </lineage>
</organism>
<reference evidence="3 4" key="1">
    <citation type="submission" date="2017-01" db="EMBL/GenBank/DDBJ databases">
        <title>Complete genome sequence of esterase-producing bacterium Croceicoccus marinus E4A9.</title>
        <authorList>
            <person name="Wu Y.-H."/>
            <person name="Cheng H."/>
            <person name="Xu L."/>
            <person name="Huo Y.-Y."/>
            <person name="Wang C.-S."/>
            <person name="Xu X.-W."/>
        </authorList>
    </citation>
    <scope>NUCLEOTIDE SEQUENCE [LARGE SCALE GENOMIC DNA]</scope>
    <source>
        <strain evidence="3 4">E4A9</strain>
    </source>
</reference>
<name>A0A1Z1FD12_9SPHN</name>
<keyword evidence="1" id="KW-0732">Signal</keyword>
<dbReference type="PROSITE" id="PS51257">
    <property type="entry name" value="PROKAR_LIPOPROTEIN"/>
    <property type="match status" value="1"/>
</dbReference>
<protein>
    <recommendedName>
        <fullName evidence="2">DUF4136 domain-containing protein</fullName>
    </recommendedName>
</protein>
<accession>A0A1Z1FD12</accession>
<sequence>MTQTHLRRPALVAALLASAMLAGCAPSMQPIEVTRFHAPTIAETGQYGSIAVQAAPGNEESLALAPYEQAVSAELAQVGFSPAAAGSAARVAEVRVSRSSWQPGRDGSPVSVGVGGSTGGYGSGVGVGLGIDLSGPPAEQVSTQLSVVIRDRVSGQSVWEGRAEQVVDADSALAQPAASAQALADALFVDFPGENGESFSVKPN</sequence>
<evidence type="ECO:0000313" key="4">
    <source>
        <dbReference type="Proteomes" id="UP000195807"/>
    </source>
</evidence>
<gene>
    <name evidence="3" type="ORF">A9D14_11700</name>
</gene>
<evidence type="ECO:0000256" key="1">
    <source>
        <dbReference type="SAM" id="SignalP"/>
    </source>
</evidence>
<dbReference type="AlphaFoldDB" id="A0A1Z1FD12"/>
<evidence type="ECO:0000313" key="3">
    <source>
        <dbReference type="EMBL" id="ARU16721.1"/>
    </source>
</evidence>
<dbReference type="KEGG" id="cman:A9D14_11700"/>
<dbReference type="Proteomes" id="UP000195807">
    <property type="component" value="Chromosome"/>
</dbReference>
<dbReference type="OrthoDB" id="7428103at2"/>
<feature type="domain" description="DUF4136" evidence="2">
    <location>
        <begin position="58"/>
        <end position="193"/>
    </location>
</feature>
<feature type="chain" id="PRO_5011728729" description="DUF4136 domain-containing protein" evidence="1">
    <location>
        <begin position="25"/>
        <end position="204"/>
    </location>
</feature>
<feature type="signal peptide" evidence="1">
    <location>
        <begin position="1"/>
        <end position="24"/>
    </location>
</feature>
<proteinExistence type="predicted"/>
<dbReference type="Pfam" id="PF13590">
    <property type="entry name" value="DUF4136"/>
    <property type="match status" value="1"/>
</dbReference>
<dbReference type="InterPro" id="IPR025411">
    <property type="entry name" value="DUF4136"/>
</dbReference>
<evidence type="ECO:0000259" key="2">
    <source>
        <dbReference type="Pfam" id="PF13590"/>
    </source>
</evidence>
<dbReference type="STRING" id="450378.GCA_001661675_02350"/>
<dbReference type="EMBL" id="CP019602">
    <property type="protein sequence ID" value="ARU16721.1"/>
    <property type="molecule type" value="Genomic_DNA"/>
</dbReference>